<gene>
    <name evidence="1" type="ORF">EST35_0405</name>
</gene>
<reference evidence="2" key="1">
    <citation type="journal article" date="2020" name="bioRxiv">
        <title>Integrative omics analysis of Pseudomonas aeruginosa virus PA5oct highlights the molecular complexity of jumbo phages.</title>
        <authorList>
            <person name="Lood C."/>
            <person name="Danis-Wlodarczyk K."/>
            <person name="Blasdel B.G."/>
            <person name="Jang H.B."/>
            <person name="Vandenheuvel D."/>
            <person name="Briers Y."/>
            <person name="Noben J.-P."/>
            <person name="van Noort V."/>
            <person name="Drulis-Kawa Z."/>
            <person name="Lavigne R."/>
        </authorList>
    </citation>
    <scope>NUCLEOTIDE SEQUENCE [LARGE SCALE GENOMIC DNA]</scope>
</reference>
<organism evidence="1 2">
    <name type="scientific">Pseudomonas phage vB_PaeM_PA5oct</name>
    <dbReference type="NCBI Taxonomy" id="2163605"/>
    <lineage>
        <taxon>Viruses</taxon>
        <taxon>Duplodnaviria</taxon>
        <taxon>Heunggongvirae</taxon>
        <taxon>Uroviricota</taxon>
        <taxon>Caudoviricetes</taxon>
        <taxon>Arenbergviridae</taxon>
        <taxon>Wroclawvirus</taxon>
        <taxon>Wroclawvirus PA5oct</taxon>
    </lineage>
</organism>
<protein>
    <submittedName>
        <fullName evidence="1">Uncharacterized protein</fullName>
    </submittedName>
</protein>
<evidence type="ECO:0000313" key="2">
    <source>
        <dbReference type="Proteomes" id="UP000316733"/>
    </source>
</evidence>
<dbReference type="Proteomes" id="UP000316733">
    <property type="component" value="Segment"/>
</dbReference>
<evidence type="ECO:0000313" key="1">
    <source>
        <dbReference type="EMBL" id="QCG76278.1"/>
    </source>
</evidence>
<sequence length="110" mass="12888">MNNYSNDTDILKWIKRNNRKNARLISYIDGIYNIVYFDGGKARVGIVKDNMHCRYGIHSRGSMYSKDIMSLWQSSTGSCSPDDVKIMQDYLDDKCMLPEFDFSQIKNLKW</sequence>
<name>A0A4Y5JUC2_9CAUD</name>
<proteinExistence type="predicted"/>
<dbReference type="EMBL" id="MK797984">
    <property type="protein sequence ID" value="QCG76278.1"/>
    <property type="molecule type" value="Genomic_DNA"/>
</dbReference>
<accession>A0A4Y5JUC2</accession>
<keyword evidence="2" id="KW-1185">Reference proteome</keyword>